<dbReference type="Gene3D" id="2.30.42.10">
    <property type="match status" value="1"/>
</dbReference>
<dbReference type="Gene3D" id="3.10.20.90">
    <property type="entry name" value="Phosphatidylinositol 3-kinase Catalytic Subunit, Chain A, domain 1"/>
    <property type="match status" value="1"/>
</dbReference>
<dbReference type="GO" id="GO:0043197">
    <property type="term" value="C:dendritic spine"/>
    <property type="evidence" value="ECO:0007669"/>
    <property type="project" value="TreeGrafter"/>
</dbReference>
<feature type="domain" description="SH3" evidence="4">
    <location>
        <begin position="450"/>
        <end position="515"/>
    </location>
</feature>
<dbReference type="InterPro" id="IPR051569">
    <property type="entry name" value="SHANK"/>
</dbReference>
<dbReference type="EMBL" id="AMQN01005344">
    <property type="status" value="NOT_ANNOTATED_CDS"/>
    <property type="molecule type" value="Genomic_DNA"/>
</dbReference>
<evidence type="ECO:0000313" key="8">
    <source>
        <dbReference type="Proteomes" id="UP000014760"/>
    </source>
</evidence>
<evidence type="ECO:0000256" key="2">
    <source>
        <dbReference type="PROSITE-ProRule" id="PRU00023"/>
    </source>
</evidence>
<dbReference type="InterPro" id="IPR001478">
    <property type="entry name" value="PDZ"/>
</dbReference>
<feature type="repeat" description="ANK" evidence="2">
    <location>
        <begin position="259"/>
        <end position="291"/>
    </location>
</feature>
<dbReference type="PANTHER" id="PTHR24135:SF28">
    <property type="entry name" value="LD13733P"/>
    <property type="match status" value="1"/>
</dbReference>
<dbReference type="SMART" id="SM00228">
    <property type="entry name" value="PDZ"/>
    <property type="match status" value="1"/>
</dbReference>
<keyword evidence="1 3" id="KW-0728">SH3 domain</keyword>
<dbReference type="PANTHER" id="PTHR24135">
    <property type="entry name" value="SH3 AND MULTIPLE ANKYRIN REPEAT DOMAINS PROTEIN"/>
    <property type="match status" value="1"/>
</dbReference>
<feature type="repeat" description="ANK" evidence="2">
    <location>
        <begin position="159"/>
        <end position="191"/>
    </location>
</feature>
<dbReference type="Pfam" id="PF07653">
    <property type="entry name" value="SH3_2"/>
    <property type="match status" value="1"/>
</dbReference>
<dbReference type="Pfam" id="PF12796">
    <property type="entry name" value="Ank_2"/>
    <property type="match status" value="2"/>
</dbReference>
<proteinExistence type="predicted"/>
<gene>
    <name evidence="6" type="ORF">CAPTEDRAFT_129833</name>
</gene>
<dbReference type="CDD" id="cd06746">
    <property type="entry name" value="PDZ_SHANK1_3-like"/>
    <property type="match status" value="1"/>
</dbReference>
<evidence type="ECO:0000256" key="3">
    <source>
        <dbReference type="PROSITE-ProRule" id="PRU00192"/>
    </source>
</evidence>
<dbReference type="InterPro" id="IPR036770">
    <property type="entry name" value="Ankyrin_rpt-contain_sf"/>
</dbReference>
<dbReference type="OMA" id="FDAPDYI"/>
<feature type="non-terminal residue" evidence="6">
    <location>
        <position position="1"/>
    </location>
</feature>
<keyword evidence="2" id="KW-0040">ANK repeat</keyword>
<dbReference type="GO" id="GO:0030160">
    <property type="term" value="F:synaptic receptor adaptor activity"/>
    <property type="evidence" value="ECO:0007669"/>
    <property type="project" value="TreeGrafter"/>
</dbReference>
<keyword evidence="8" id="KW-1185">Reference proteome</keyword>
<protein>
    <submittedName>
        <fullName evidence="6 7">Uncharacterized protein</fullName>
    </submittedName>
</protein>
<dbReference type="Gene3D" id="2.30.30.40">
    <property type="entry name" value="SH3 Domains"/>
    <property type="match status" value="1"/>
</dbReference>
<dbReference type="GO" id="GO:0014069">
    <property type="term" value="C:postsynaptic density"/>
    <property type="evidence" value="ECO:0007669"/>
    <property type="project" value="TreeGrafter"/>
</dbReference>
<dbReference type="PROSITE" id="PS50002">
    <property type="entry name" value="SH3"/>
    <property type="match status" value="1"/>
</dbReference>
<organism evidence="6">
    <name type="scientific">Capitella teleta</name>
    <name type="common">Polychaete worm</name>
    <dbReference type="NCBI Taxonomy" id="283909"/>
    <lineage>
        <taxon>Eukaryota</taxon>
        <taxon>Metazoa</taxon>
        <taxon>Spiralia</taxon>
        <taxon>Lophotrochozoa</taxon>
        <taxon>Annelida</taxon>
        <taxon>Polychaeta</taxon>
        <taxon>Sedentaria</taxon>
        <taxon>Scolecida</taxon>
        <taxon>Capitellidae</taxon>
        <taxon>Capitella</taxon>
    </lineage>
</organism>
<dbReference type="InterPro" id="IPR036034">
    <property type="entry name" value="PDZ_sf"/>
</dbReference>
<dbReference type="SMART" id="SM00326">
    <property type="entry name" value="SH3"/>
    <property type="match status" value="1"/>
</dbReference>
<dbReference type="InterPro" id="IPR002110">
    <property type="entry name" value="Ankyrin_rpt"/>
</dbReference>
<dbReference type="AlphaFoldDB" id="R7V1J7"/>
<accession>R7V1J7</accession>
<sequence>KCLQFSQEDSVWTAKQRVLSTLAKDLRDGLNYGLYCPPINGKAGKFLDEERPLKDYPLPGPIGFLEFKYKRRVYKLMQINPKKLKQLHTKANLKLFMEMIRRREVEKILKTVNKGLDPNFHDHEAGDTPLTLACTIDQPREVILTLFNGGAHLDFRNKAGLTPLHRAAQRGNYAAIKTLLDLSASPNYKNPAGLTPLYLCVATNTSAQCAEILLHDHALVGITDDKGWAECHHACKNGRVQHLEHLMFYGADFNQQNSSGNTPLHVCAANNQESCARLLLFRGADKCVQNYANQDAYQVAIISGNYELASVIENFSSDEVVTFQELPKYNDKRRTTISAATLNTLRRTRSDPRLNILFQQVSPSFPFSRPPFMLFCFFFFFIIQDLFKPPSPSMSNNSAPHYTSSASLFSREHGATMVTSPMYNSPHRKEASSPLPSPLCCPASPLGGPPPQRAFICVKDFRPRCRSELALRRGQFVEVLSIGEETFWEGEVSDPARGSARSGRFPRDHVQEVNMRNTPAQSTSSLASSKKKFHSDSNLLDSIVLDREEEYAPRTVVLQKARTGFGFVLRGAKCQQTGMSTLDFQPSPDFPALQYLDKVDKSSMADRAGLKQGDFLLEINGESVVNATHEHTVRLIKESGDTLAMKVVTVRPTNREGLDPHMDGTMTLPIKKKKGSLSDRVLALSSTI</sequence>
<feature type="repeat" description="ANK" evidence="2">
    <location>
        <begin position="125"/>
        <end position="158"/>
    </location>
</feature>
<dbReference type="EnsemblMetazoa" id="CapteT129833">
    <property type="protein sequence ID" value="CapteP129833"/>
    <property type="gene ID" value="CapteG129833"/>
</dbReference>
<dbReference type="InterPro" id="IPR001452">
    <property type="entry name" value="SH3_domain"/>
</dbReference>
<dbReference type="GO" id="GO:0045211">
    <property type="term" value="C:postsynaptic membrane"/>
    <property type="evidence" value="ECO:0007669"/>
    <property type="project" value="TreeGrafter"/>
</dbReference>
<evidence type="ECO:0000313" key="6">
    <source>
        <dbReference type="EMBL" id="ELU12708.1"/>
    </source>
</evidence>
<evidence type="ECO:0000259" key="4">
    <source>
        <dbReference type="PROSITE" id="PS50002"/>
    </source>
</evidence>
<evidence type="ECO:0000256" key="1">
    <source>
        <dbReference type="ARBA" id="ARBA00022443"/>
    </source>
</evidence>
<reference evidence="8" key="1">
    <citation type="submission" date="2012-12" db="EMBL/GenBank/DDBJ databases">
        <authorList>
            <person name="Hellsten U."/>
            <person name="Grimwood J."/>
            <person name="Chapman J.A."/>
            <person name="Shapiro H."/>
            <person name="Aerts A."/>
            <person name="Otillar R.P."/>
            <person name="Terry A.Y."/>
            <person name="Boore J.L."/>
            <person name="Simakov O."/>
            <person name="Marletaz F."/>
            <person name="Cho S.-J."/>
            <person name="Edsinger-Gonzales E."/>
            <person name="Havlak P."/>
            <person name="Kuo D.-H."/>
            <person name="Larsson T."/>
            <person name="Lv J."/>
            <person name="Arendt D."/>
            <person name="Savage R."/>
            <person name="Osoegawa K."/>
            <person name="de Jong P."/>
            <person name="Lindberg D.R."/>
            <person name="Seaver E.C."/>
            <person name="Weisblat D.A."/>
            <person name="Putnam N.H."/>
            <person name="Grigoriev I.V."/>
            <person name="Rokhsar D.S."/>
        </authorList>
    </citation>
    <scope>NUCLEOTIDE SEQUENCE</scope>
    <source>
        <strain evidence="8">I ESC-2004</strain>
    </source>
</reference>
<reference evidence="7" key="3">
    <citation type="submission" date="2015-06" db="UniProtKB">
        <authorList>
            <consortium name="EnsemblMetazoa"/>
        </authorList>
    </citation>
    <scope>IDENTIFICATION</scope>
</reference>
<dbReference type="SUPFAM" id="SSF50044">
    <property type="entry name" value="SH3-domain"/>
    <property type="match status" value="1"/>
</dbReference>
<name>R7V1J7_CAPTE</name>
<dbReference type="SUPFAM" id="SSF50156">
    <property type="entry name" value="PDZ domain-like"/>
    <property type="match status" value="1"/>
</dbReference>
<dbReference type="OrthoDB" id="445896at2759"/>
<dbReference type="PROSITE" id="PS50088">
    <property type="entry name" value="ANK_REPEAT"/>
    <property type="match status" value="4"/>
</dbReference>
<feature type="domain" description="PDZ" evidence="5">
    <location>
        <begin position="555"/>
        <end position="651"/>
    </location>
</feature>
<evidence type="ECO:0000313" key="7">
    <source>
        <dbReference type="EnsemblMetazoa" id="CapteP129833"/>
    </source>
</evidence>
<dbReference type="SUPFAM" id="SSF48403">
    <property type="entry name" value="Ankyrin repeat"/>
    <property type="match status" value="1"/>
</dbReference>
<dbReference type="SMART" id="SM00248">
    <property type="entry name" value="ANK"/>
    <property type="match status" value="5"/>
</dbReference>
<dbReference type="GO" id="GO:0035255">
    <property type="term" value="F:ionotropic glutamate receptor binding"/>
    <property type="evidence" value="ECO:0007669"/>
    <property type="project" value="TreeGrafter"/>
</dbReference>
<dbReference type="STRING" id="283909.R7V1J7"/>
<dbReference type="Pfam" id="PF00595">
    <property type="entry name" value="PDZ"/>
    <property type="match status" value="1"/>
</dbReference>
<dbReference type="Gene3D" id="1.25.40.20">
    <property type="entry name" value="Ankyrin repeat-containing domain"/>
    <property type="match status" value="1"/>
</dbReference>
<dbReference type="CDD" id="cd17091">
    <property type="entry name" value="FERM_F0_SHANK"/>
    <property type="match status" value="1"/>
</dbReference>
<dbReference type="Proteomes" id="UP000014760">
    <property type="component" value="Unassembled WGS sequence"/>
</dbReference>
<feature type="repeat" description="ANK" evidence="2">
    <location>
        <begin position="226"/>
        <end position="258"/>
    </location>
</feature>
<dbReference type="EMBL" id="KB295744">
    <property type="protein sequence ID" value="ELU12708.1"/>
    <property type="molecule type" value="Genomic_DNA"/>
</dbReference>
<dbReference type="PROSITE" id="PS50106">
    <property type="entry name" value="PDZ"/>
    <property type="match status" value="1"/>
</dbReference>
<reference evidence="6 8" key="2">
    <citation type="journal article" date="2013" name="Nature">
        <title>Insights into bilaterian evolution from three spiralian genomes.</title>
        <authorList>
            <person name="Simakov O."/>
            <person name="Marletaz F."/>
            <person name="Cho S.J."/>
            <person name="Edsinger-Gonzales E."/>
            <person name="Havlak P."/>
            <person name="Hellsten U."/>
            <person name="Kuo D.H."/>
            <person name="Larsson T."/>
            <person name="Lv J."/>
            <person name="Arendt D."/>
            <person name="Savage R."/>
            <person name="Osoegawa K."/>
            <person name="de Jong P."/>
            <person name="Grimwood J."/>
            <person name="Chapman J.A."/>
            <person name="Shapiro H."/>
            <person name="Aerts A."/>
            <person name="Otillar R.P."/>
            <person name="Terry A.Y."/>
            <person name="Boore J.L."/>
            <person name="Grigoriev I.V."/>
            <person name="Lindberg D.R."/>
            <person name="Seaver E.C."/>
            <person name="Weisblat D.A."/>
            <person name="Putnam N.H."/>
            <person name="Rokhsar D.S."/>
        </authorList>
    </citation>
    <scope>NUCLEOTIDE SEQUENCE</scope>
    <source>
        <strain evidence="6 8">I ESC-2004</strain>
    </source>
</reference>
<dbReference type="HOGENOM" id="CLU_018169_1_0_1"/>
<evidence type="ECO:0000259" key="5">
    <source>
        <dbReference type="PROSITE" id="PS50106"/>
    </source>
</evidence>
<dbReference type="InterPro" id="IPR036028">
    <property type="entry name" value="SH3-like_dom_sf"/>
</dbReference>
<dbReference type="PROSITE" id="PS50297">
    <property type="entry name" value="ANK_REP_REGION"/>
    <property type="match status" value="2"/>
</dbReference>